<organism evidence="17 18">
    <name type="scientific">Sporolactobacillus putidus</name>
    <dbReference type="NCBI Taxonomy" id="492735"/>
    <lineage>
        <taxon>Bacteria</taxon>
        <taxon>Bacillati</taxon>
        <taxon>Bacillota</taxon>
        <taxon>Bacilli</taxon>
        <taxon>Bacillales</taxon>
        <taxon>Sporolactobacillaceae</taxon>
        <taxon>Sporolactobacillus</taxon>
    </lineage>
</organism>
<dbReference type="EMBL" id="BMOK01000002">
    <property type="protein sequence ID" value="GGL46063.1"/>
    <property type="molecule type" value="Genomic_DNA"/>
</dbReference>
<keyword evidence="18" id="KW-1185">Reference proteome</keyword>
<dbReference type="PANTHER" id="PTHR11070:SF48">
    <property type="entry name" value="ATP-DEPENDENT HELICASE_NUCLEASE SUBUNIT A"/>
    <property type="match status" value="1"/>
</dbReference>
<comment type="cofactor">
    <cofactor evidence="13">
        <name>Mg(2+)</name>
        <dbReference type="ChEBI" id="CHEBI:18420"/>
    </cofactor>
</comment>
<gene>
    <name evidence="13 17" type="primary">addA</name>
    <name evidence="17" type="ORF">GCM10007968_07700</name>
</gene>
<dbReference type="InterPro" id="IPR014017">
    <property type="entry name" value="DNA_helicase_UvrD-like_C"/>
</dbReference>
<dbReference type="HAMAP" id="MF_01451">
    <property type="entry name" value="AddA"/>
    <property type="match status" value="1"/>
</dbReference>
<dbReference type="PANTHER" id="PTHR11070">
    <property type="entry name" value="UVRD / RECB / PCRA DNA HELICASE FAMILY MEMBER"/>
    <property type="match status" value="1"/>
</dbReference>
<dbReference type="InterPro" id="IPR011335">
    <property type="entry name" value="Restrct_endonuc-II-like"/>
</dbReference>
<feature type="domain" description="UvrD-like helicase C-terminal" evidence="16">
    <location>
        <begin position="509"/>
        <end position="802"/>
    </location>
</feature>
<evidence type="ECO:0000256" key="14">
    <source>
        <dbReference type="PROSITE-ProRule" id="PRU00560"/>
    </source>
</evidence>
<dbReference type="Pfam" id="PF12705">
    <property type="entry name" value="PDDEXK_1"/>
    <property type="match status" value="1"/>
</dbReference>
<dbReference type="InterPro" id="IPR000212">
    <property type="entry name" value="DNA_helicase_UvrD/REP"/>
</dbReference>
<evidence type="ECO:0000256" key="2">
    <source>
        <dbReference type="ARBA" id="ARBA00022741"/>
    </source>
</evidence>
<evidence type="ECO:0000259" key="15">
    <source>
        <dbReference type="PROSITE" id="PS51198"/>
    </source>
</evidence>
<reference evidence="17" key="1">
    <citation type="journal article" date="2014" name="Int. J. Syst. Evol. Microbiol.">
        <title>Complete genome sequence of Corynebacterium casei LMG S-19264T (=DSM 44701T), isolated from a smear-ripened cheese.</title>
        <authorList>
            <consortium name="US DOE Joint Genome Institute (JGI-PGF)"/>
            <person name="Walter F."/>
            <person name="Albersmeier A."/>
            <person name="Kalinowski J."/>
            <person name="Ruckert C."/>
        </authorList>
    </citation>
    <scope>NUCLEOTIDE SEQUENCE</scope>
    <source>
        <strain evidence="17">JCM 15325</strain>
    </source>
</reference>
<dbReference type="InterPro" id="IPR011604">
    <property type="entry name" value="PDDEXK-like_dom_sf"/>
</dbReference>
<dbReference type="Pfam" id="PF13361">
    <property type="entry name" value="UvrD_C"/>
    <property type="match status" value="1"/>
</dbReference>
<keyword evidence="9 13" id="KW-0234">DNA repair</keyword>
<dbReference type="Gene3D" id="3.90.320.10">
    <property type="match status" value="1"/>
</dbReference>
<keyword evidence="3 13" id="KW-0227">DNA damage</keyword>
<evidence type="ECO:0000259" key="16">
    <source>
        <dbReference type="PROSITE" id="PS51217"/>
    </source>
</evidence>
<dbReference type="InterPro" id="IPR014016">
    <property type="entry name" value="UvrD-like_ATP-bd"/>
</dbReference>
<name>A0A917W026_9BACL</name>
<protein>
    <recommendedName>
        <fullName evidence="13">ATP-dependent helicase/nuclease subunit A</fullName>
        <ecNumber evidence="13">3.1.-.-</ecNumber>
        <ecNumber evidence="13">5.6.2.4</ecNumber>
    </recommendedName>
    <alternativeName>
        <fullName evidence="13">ATP-dependent helicase/nuclease AddA</fullName>
    </alternativeName>
    <alternativeName>
        <fullName evidence="13">DNA 3'-5' helicase AddA</fullName>
    </alternativeName>
</protein>
<evidence type="ECO:0000313" key="17">
    <source>
        <dbReference type="EMBL" id="GGL46063.1"/>
    </source>
</evidence>
<dbReference type="SUPFAM" id="SSF52540">
    <property type="entry name" value="P-loop containing nucleoside triphosphate hydrolases"/>
    <property type="match status" value="1"/>
</dbReference>
<keyword evidence="2 13" id="KW-0547">Nucleotide-binding</keyword>
<dbReference type="EC" id="3.1.-.-" evidence="13"/>
<dbReference type="Gene3D" id="3.40.50.300">
    <property type="entry name" value="P-loop containing nucleotide triphosphate hydrolases"/>
    <property type="match status" value="4"/>
</dbReference>
<keyword evidence="5 13" id="KW-0347">Helicase</keyword>
<dbReference type="EC" id="5.6.2.4" evidence="13"/>
<evidence type="ECO:0000256" key="7">
    <source>
        <dbReference type="ARBA" id="ARBA00022840"/>
    </source>
</evidence>
<comment type="similarity">
    <text evidence="13">Belongs to the helicase family. AddA subfamily.</text>
</comment>
<evidence type="ECO:0000256" key="6">
    <source>
        <dbReference type="ARBA" id="ARBA00022839"/>
    </source>
</evidence>
<evidence type="ECO:0000256" key="4">
    <source>
        <dbReference type="ARBA" id="ARBA00022801"/>
    </source>
</evidence>
<keyword evidence="8 13" id="KW-0238">DNA-binding</keyword>
<dbReference type="NCBIfam" id="TIGR02785">
    <property type="entry name" value="addA_Gpos"/>
    <property type="match status" value="1"/>
</dbReference>
<evidence type="ECO:0000256" key="5">
    <source>
        <dbReference type="ARBA" id="ARBA00022806"/>
    </source>
</evidence>
<comment type="caution">
    <text evidence="17">The sequence shown here is derived from an EMBL/GenBank/DDBJ whole genome shotgun (WGS) entry which is preliminary data.</text>
</comment>
<accession>A0A917W026</accession>
<evidence type="ECO:0000256" key="9">
    <source>
        <dbReference type="ARBA" id="ARBA00023204"/>
    </source>
</evidence>
<dbReference type="GO" id="GO:0003690">
    <property type="term" value="F:double-stranded DNA binding"/>
    <property type="evidence" value="ECO:0007669"/>
    <property type="project" value="UniProtKB-UniRule"/>
</dbReference>
<keyword evidence="1 13" id="KW-0540">Nuclease</keyword>
<dbReference type="AlphaFoldDB" id="A0A917W026"/>
<dbReference type="SUPFAM" id="SSF52980">
    <property type="entry name" value="Restriction endonuclease-like"/>
    <property type="match status" value="1"/>
</dbReference>
<dbReference type="PROSITE" id="PS51217">
    <property type="entry name" value="UVRD_HELICASE_CTER"/>
    <property type="match status" value="1"/>
</dbReference>
<evidence type="ECO:0000313" key="18">
    <source>
        <dbReference type="Proteomes" id="UP000654670"/>
    </source>
</evidence>
<keyword evidence="10 13" id="KW-0413">Isomerase</keyword>
<dbReference type="GO" id="GO:0008408">
    <property type="term" value="F:3'-5' exonuclease activity"/>
    <property type="evidence" value="ECO:0007669"/>
    <property type="project" value="UniProtKB-UniRule"/>
</dbReference>
<dbReference type="InterPro" id="IPR038726">
    <property type="entry name" value="PDDEXK_AddAB-type"/>
</dbReference>
<dbReference type="CDD" id="cd17932">
    <property type="entry name" value="DEXQc_UvrD"/>
    <property type="match status" value="1"/>
</dbReference>
<evidence type="ECO:0000256" key="11">
    <source>
        <dbReference type="ARBA" id="ARBA00034617"/>
    </source>
</evidence>
<comment type="catalytic activity">
    <reaction evidence="11 13">
        <text>Couples ATP hydrolysis with the unwinding of duplex DNA by translocating in the 3'-5' direction.</text>
        <dbReference type="EC" id="5.6.2.4"/>
    </reaction>
</comment>
<dbReference type="InterPro" id="IPR014152">
    <property type="entry name" value="AddA"/>
</dbReference>
<dbReference type="GO" id="GO:0005524">
    <property type="term" value="F:ATP binding"/>
    <property type="evidence" value="ECO:0007669"/>
    <property type="project" value="UniProtKB-UniRule"/>
</dbReference>
<evidence type="ECO:0000256" key="8">
    <source>
        <dbReference type="ARBA" id="ARBA00023125"/>
    </source>
</evidence>
<reference evidence="17" key="2">
    <citation type="submission" date="2020-09" db="EMBL/GenBank/DDBJ databases">
        <authorList>
            <person name="Sun Q."/>
            <person name="Ohkuma M."/>
        </authorList>
    </citation>
    <scope>NUCLEOTIDE SEQUENCE</scope>
    <source>
        <strain evidence="17">JCM 15325</strain>
    </source>
</reference>
<evidence type="ECO:0000256" key="1">
    <source>
        <dbReference type="ARBA" id="ARBA00022722"/>
    </source>
</evidence>
<comment type="subunit">
    <text evidence="13">Heterodimer of AddA and AddB/RexB.</text>
</comment>
<evidence type="ECO:0000256" key="13">
    <source>
        <dbReference type="HAMAP-Rule" id="MF_01451"/>
    </source>
</evidence>
<keyword evidence="6 13" id="KW-0269">Exonuclease</keyword>
<comment type="function">
    <text evidence="13">The heterodimer acts as both an ATP-dependent DNA helicase and an ATP-dependent, dual-direction single-stranded exonuclease. Recognizes the chi site generating a DNA molecule suitable for the initiation of homologous recombination. The AddA nuclease domain is required for chi fragment generation; this subunit has the helicase and 3' -&gt; 5' nuclease activities.</text>
</comment>
<proteinExistence type="inferred from homology"/>
<dbReference type="GO" id="GO:0043138">
    <property type="term" value="F:3'-5' DNA helicase activity"/>
    <property type="evidence" value="ECO:0007669"/>
    <property type="project" value="UniProtKB-UniRule"/>
</dbReference>
<keyword evidence="7 13" id="KW-0067">ATP-binding</keyword>
<dbReference type="Gene3D" id="1.10.274.50">
    <property type="match status" value="1"/>
</dbReference>
<comment type="catalytic activity">
    <reaction evidence="12 13">
        <text>ATP + H2O = ADP + phosphate + H(+)</text>
        <dbReference type="Rhea" id="RHEA:13065"/>
        <dbReference type="ChEBI" id="CHEBI:15377"/>
        <dbReference type="ChEBI" id="CHEBI:15378"/>
        <dbReference type="ChEBI" id="CHEBI:30616"/>
        <dbReference type="ChEBI" id="CHEBI:43474"/>
        <dbReference type="ChEBI" id="CHEBI:456216"/>
        <dbReference type="EC" id="5.6.2.4"/>
    </reaction>
</comment>
<dbReference type="GO" id="GO:0005829">
    <property type="term" value="C:cytosol"/>
    <property type="evidence" value="ECO:0007669"/>
    <property type="project" value="TreeGrafter"/>
</dbReference>
<keyword evidence="4 13" id="KW-0378">Hydrolase</keyword>
<evidence type="ECO:0000256" key="10">
    <source>
        <dbReference type="ARBA" id="ARBA00023235"/>
    </source>
</evidence>
<dbReference type="PROSITE" id="PS51198">
    <property type="entry name" value="UVRD_HELICASE_ATP_BIND"/>
    <property type="match status" value="1"/>
</dbReference>
<dbReference type="FunFam" id="3.40.50.300:FF:001236">
    <property type="entry name" value="ATP-dependent helicase/nuclease subunit A"/>
    <property type="match status" value="1"/>
</dbReference>
<evidence type="ECO:0000256" key="3">
    <source>
        <dbReference type="ARBA" id="ARBA00022763"/>
    </source>
</evidence>
<dbReference type="Proteomes" id="UP000654670">
    <property type="component" value="Unassembled WGS sequence"/>
</dbReference>
<sequence length="1250" mass="141429">MIMKPENSRWTDQQWRAITEHGHDVLVAAAAGSGKTAVLVERIIRKITSHERRVNIDDLLVVTFTKAAASEMRERIGNALEQELSAHPEDLFLRRQQALLSKASIMTLHAFCMSVVKKYYYFLDLDPGFRLLDETEAALLREEVLDDVLEERYASDDSGFYRLADQYSDDRSDDTLRRLIVRLYDFSRSNPWPDEWLDQMVKAYQLGNDASIDDFEWIEVLKKTLNQYISAAIAALEEARRLCEDPGGPAVYAGTLDQDISGLQKLAAQTGSDWETLRASFLEAAFGRMPACRSDDVDEGLKDQVKKIRDKVKKRVADLQQQWFVRTSAESLQDLRDMAPSVALLRALVKDFSARFKKEKRRKGLLDFSDLEHECLTILRREGSYPGNEEPSVVAEQYRARFEEVLVDEYQDTNRVQESIIQLITKDSERGGNLFMVGDVKQSIYGFRLAEPGLFIEKYKRFSDHDSDGLKIDLSSNFRSRPEVIHGTNFLFRQTMDETIGGVDYDSNAELRYGAAYPFEERPADLELINRADHGEENNGADQDDFDATELEAAAIADRIKAMIGDGSGPAFQVYDRPSGQMRAVRYRDIAVLMRSANTSAAVMKDVLGQCGIPAYAELSKGYFDTVEVSIMLSLLQVIDNPYQDIPLAAVLRSPIVGLGGDALARIRMTERESAYYAAAKRYVEDNRDSLADTLAGFLEQLSAWKSMSVSRPVSELIWQIYRDTGYYDYVGGLAGGTQRQANLKAFYDRAGQYEKTSFRGLFRFLRFITRLRESGGDLGEARALSEQEDVVRIMTIHKSKGLEFPVVFVAGINKKFNLKDTAAPALLHKTLGFGSRWIDPDRRQSVPTLLFLAIREQMRADALAEEMRILYVAVTRAREKLILVGAVRDADKQANQWAAALHCRGWLLPEYVRSPASSFLDWIGPCVIRHQSAEVLHELAGETPDRSAVSRDRSSWTISMIAGGRLAADRTAELKADRARLERVKQGQKVESHSDMRDEVERRLGWTYPQRGATVYMAKQTVTEIKSQQEYFSGGQDDRLLAGRLQTIGGERPRFLQKGTLSPAERGTALHVLMQHLDLGMATDEEGIKLQGLGLVEKELLTPEQAKSLNYTAVARFFLSPIGRKMKNAEKVIRECPFSLVLEADKVYPSWEQTDQEGKEQVLVQGVIDCIIEDGGELTLLDYKTDRLSPHFSDESLAGEELKRRYHVQLDLYRQAIEKIWRRPVAQVGLYAFDGGYFVDLSIERRKSV</sequence>
<dbReference type="GO" id="GO:0000724">
    <property type="term" value="P:double-strand break repair via homologous recombination"/>
    <property type="evidence" value="ECO:0007669"/>
    <property type="project" value="UniProtKB-UniRule"/>
</dbReference>
<dbReference type="GO" id="GO:0033202">
    <property type="term" value="C:DNA helicase complex"/>
    <property type="evidence" value="ECO:0007669"/>
    <property type="project" value="TreeGrafter"/>
</dbReference>
<evidence type="ECO:0000256" key="12">
    <source>
        <dbReference type="ARBA" id="ARBA00048988"/>
    </source>
</evidence>
<feature type="domain" description="UvrD-like helicase ATP-binding" evidence="15">
    <location>
        <begin position="8"/>
        <end position="481"/>
    </location>
</feature>
<feature type="binding site" evidence="14">
    <location>
        <begin position="29"/>
        <end position="36"/>
    </location>
    <ligand>
        <name>ATP</name>
        <dbReference type="ChEBI" id="CHEBI:30616"/>
    </ligand>
</feature>
<dbReference type="RefSeq" id="WP_188801754.1">
    <property type="nucleotide sequence ID" value="NZ_BMOK01000002.1"/>
</dbReference>
<dbReference type="Pfam" id="PF00580">
    <property type="entry name" value="UvrD-helicase"/>
    <property type="match status" value="1"/>
</dbReference>
<dbReference type="InterPro" id="IPR027417">
    <property type="entry name" value="P-loop_NTPase"/>
</dbReference>